<dbReference type="PRINTS" id="PR00723">
    <property type="entry name" value="SUBTILISIN"/>
</dbReference>
<dbReference type="PANTHER" id="PTHR43399">
    <property type="entry name" value="SUBTILISIN-RELATED"/>
    <property type="match status" value="1"/>
</dbReference>
<dbReference type="HOGENOM" id="CLU_027256_0_0_2"/>
<dbReference type="GO" id="GO:0004252">
    <property type="term" value="F:serine-type endopeptidase activity"/>
    <property type="evidence" value="ECO:0000318"/>
    <property type="project" value="GO_Central"/>
</dbReference>
<dbReference type="InterPro" id="IPR015500">
    <property type="entry name" value="Peptidase_S8_subtilisin-rel"/>
</dbReference>
<proteinExistence type="inferred from homology"/>
<name>Q8TIC1_METAC</name>
<keyword evidence="4" id="KW-0720">Serine protease</keyword>
<dbReference type="EMBL" id="AE010299">
    <property type="protein sequence ID" value="AAM07579.1"/>
    <property type="molecule type" value="Genomic_DNA"/>
</dbReference>
<evidence type="ECO:0000256" key="5">
    <source>
        <dbReference type="PROSITE-ProRule" id="PRU01240"/>
    </source>
</evidence>
<dbReference type="InParanoid" id="Q8TIC1"/>
<keyword evidence="2" id="KW-0645">Protease</keyword>
<dbReference type="CDD" id="cd05562">
    <property type="entry name" value="Peptidases_S53_like"/>
    <property type="match status" value="1"/>
</dbReference>
<dbReference type="InterPro" id="IPR034075">
    <property type="entry name" value="Glr3161-like_dom"/>
</dbReference>
<dbReference type="AlphaFoldDB" id="Q8TIC1"/>
<dbReference type="InterPro" id="IPR000209">
    <property type="entry name" value="Peptidase_S8/S53_dom"/>
</dbReference>
<organism evidence="7 8">
    <name type="scientific">Methanosarcina acetivorans (strain ATCC 35395 / DSM 2834 / JCM 12185 / C2A)</name>
    <dbReference type="NCBI Taxonomy" id="188937"/>
    <lineage>
        <taxon>Archaea</taxon>
        <taxon>Methanobacteriati</taxon>
        <taxon>Methanobacteriota</taxon>
        <taxon>Stenosarchaea group</taxon>
        <taxon>Methanomicrobia</taxon>
        <taxon>Methanosarcinales</taxon>
        <taxon>Methanosarcinaceae</taxon>
        <taxon>Methanosarcina</taxon>
    </lineage>
</organism>
<dbReference type="PANTHER" id="PTHR43399:SF4">
    <property type="entry name" value="CELL WALL-ASSOCIATED PROTEASE"/>
    <property type="match status" value="1"/>
</dbReference>
<dbReference type="GO" id="GO:0006508">
    <property type="term" value="P:proteolysis"/>
    <property type="evidence" value="ECO:0000318"/>
    <property type="project" value="GO_Central"/>
</dbReference>
<evidence type="ECO:0000256" key="2">
    <source>
        <dbReference type="ARBA" id="ARBA00022670"/>
    </source>
</evidence>
<evidence type="ECO:0000313" key="7">
    <source>
        <dbReference type="EMBL" id="AAM07579.1"/>
    </source>
</evidence>
<dbReference type="InterPro" id="IPR023828">
    <property type="entry name" value="Peptidase_S8_Ser-AS"/>
</dbReference>
<protein>
    <recommendedName>
        <fullName evidence="6">Peptidase S8/S53 domain-containing protein</fullName>
    </recommendedName>
</protein>
<evidence type="ECO:0000313" key="8">
    <source>
        <dbReference type="Proteomes" id="UP000002487"/>
    </source>
</evidence>
<reference evidence="7 8" key="1">
    <citation type="journal article" date="2002" name="Genome Res.">
        <title>The genome of Methanosarcina acetivorans reveals extensive metabolic and physiological diversity.</title>
        <authorList>
            <person name="Galagan J.E."/>
            <person name="Nusbaum C."/>
            <person name="Roy A."/>
            <person name="Endrizzi M.G."/>
            <person name="Macdonald P."/>
            <person name="FitzHugh W."/>
            <person name="Calvo S."/>
            <person name="Engels R."/>
            <person name="Smirnov S."/>
            <person name="Atnoor D."/>
            <person name="Brown A."/>
            <person name="Allen N."/>
            <person name="Naylor J."/>
            <person name="Stange-Thomann N."/>
            <person name="DeArellano K."/>
            <person name="Johnson R."/>
            <person name="Linton L."/>
            <person name="McEwan P."/>
            <person name="McKernan K."/>
            <person name="Talamas J."/>
            <person name="Tirrell A."/>
            <person name="Ye W."/>
            <person name="Zimmer A."/>
            <person name="Barber R.D."/>
            <person name="Cann I."/>
            <person name="Graham D.E."/>
            <person name="Grahame D.A."/>
            <person name="Guss A."/>
            <person name="Hedderich R."/>
            <person name="Ingram-Smith C."/>
            <person name="Kuettner C.H."/>
            <person name="Krzycki J.A."/>
            <person name="Leigh J.A."/>
            <person name="Li W."/>
            <person name="Liu J."/>
            <person name="Mukhopadhyay B."/>
            <person name="Reeve J.N."/>
            <person name="Smith K."/>
            <person name="Springer T.A."/>
            <person name="Umayam L.A."/>
            <person name="White O."/>
            <person name="White R.H."/>
            <person name="de Macario E.C."/>
            <person name="Ferry J.G."/>
            <person name="Jarrell K.F."/>
            <person name="Jing H."/>
            <person name="Macario A.J.L."/>
            <person name="Paulsen I."/>
            <person name="Pritchett M."/>
            <person name="Sowers K.R."/>
            <person name="Swanson R.V."/>
            <person name="Zinder S.H."/>
            <person name="Lander E."/>
            <person name="Metcalf W.W."/>
            <person name="Birren B."/>
        </authorList>
    </citation>
    <scope>NUCLEOTIDE SEQUENCE [LARGE SCALE GENOMIC DNA]</scope>
    <source>
        <strain evidence="8">ATCC 35395 / DSM 2834 / JCM 12185 / C2A</strain>
    </source>
</reference>
<evidence type="ECO:0000256" key="4">
    <source>
        <dbReference type="ARBA" id="ARBA00022825"/>
    </source>
</evidence>
<comment type="caution">
    <text evidence="5">Lacks conserved residue(s) required for the propagation of feature annotation.</text>
</comment>
<comment type="similarity">
    <text evidence="1 5">Belongs to the peptidase S8 family.</text>
</comment>
<dbReference type="InterPro" id="IPR036852">
    <property type="entry name" value="Peptidase_S8/S53_dom_sf"/>
</dbReference>
<dbReference type="Pfam" id="PF00082">
    <property type="entry name" value="Peptidase_S8"/>
    <property type="match status" value="1"/>
</dbReference>
<keyword evidence="8" id="KW-1185">Reference proteome</keyword>
<feature type="domain" description="Peptidase S8/S53" evidence="6">
    <location>
        <begin position="225"/>
        <end position="552"/>
    </location>
</feature>
<dbReference type="KEGG" id="mac:MA_4234"/>
<dbReference type="Gene3D" id="3.40.50.200">
    <property type="entry name" value="Peptidase S8/S53 domain"/>
    <property type="match status" value="1"/>
</dbReference>
<evidence type="ECO:0000259" key="6">
    <source>
        <dbReference type="Pfam" id="PF00082"/>
    </source>
</evidence>
<keyword evidence="3" id="KW-0378">Hydrolase</keyword>
<dbReference type="Gene3D" id="2.60.120.380">
    <property type="match status" value="1"/>
</dbReference>
<evidence type="ECO:0000256" key="1">
    <source>
        <dbReference type="ARBA" id="ARBA00011073"/>
    </source>
</evidence>
<sequence length="594" mass="64051">MYPGSYIMKVLNLLMLILVFTGIFSHFSFLVCGGTGTFKSEKVTSGLTSPFLFSSEPISSDPRLVCSSSTLSKPLKGGSSEIYREEAKDNLTAYVRLSPDTDSGVLNSCSRVEEWDEDSGIAVVCVNPESFEELSTLNGVSSVQPVISPVIRKVDLEEKTTFSFSSEEFWRPEGVTGAGIKIGIISDGVEDISEAINSGILPEDIHILSPGKGNEGTVMLEIVHETSPGAELYFHGAGSNKLEFNKAVDALVAEGCQILCDDVGWPDEPFFEDGVVAAHVKEVIESQGILYVSAAGNDAGRHYQGMFFDNGSGWHDFSSGVSGFRNIYMDVPAGEKVTVVLQWNDPWNGSENDYDLYLYDCCSGNEIAVSETTQSGMDTPLEFIKYVNKEEDKKTLSIAVKKYCGEDRILEVYIYPNSSVKVHPDNLVAEDSVFGHPAVSGVICVGAVDTGNQESGSIAPYSSRGPVSIYYPEPELRNKTDLSGPGRVKVSGSTGTGSFFTGTSASAPSVAGIGALIWSMYPEKTGNEIRGILCSSAEDLGEPGYDTTFGYGSVNESIVFFLESFSPGGGLSSEKDCPWKNSELRLRNQMRSLC</sequence>
<dbReference type="EnsemblBacteria" id="AAM07579">
    <property type="protein sequence ID" value="AAM07579"/>
    <property type="gene ID" value="MA_4234"/>
</dbReference>
<dbReference type="SUPFAM" id="SSF52743">
    <property type="entry name" value="Subtilisin-like"/>
    <property type="match status" value="1"/>
</dbReference>
<dbReference type="PhylomeDB" id="Q8TIC1"/>
<evidence type="ECO:0000256" key="3">
    <source>
        <dbReference type="ARBA" id="ARBA00022801"/>
    </source>
</evidence>
<dbReference type="Proteomes" id="UP000002487">
    <property type="component" value="Chromosome"/>
</dbReference>
<dbReference type="PROSITE" id="PS51892">
    <property type="entry name" value="SUBTILASE"/>
    <property type="match status" value="1"/>
</dbReference>
<accession>Q8TIC1</accession>
<dbReference type="InterPro" id="IPR051048">
    <property type="entry name" value="Peptidase_S8/S53_subtilisin"/>
</dbReference>
<dbReference type="PROSITE" id="PS00138">
    <property type="entry name" value="SUBTILASE_SER"/>
    <property type="match status" value="1"/>
</dbReference>
<gene>
    <name evidence="7" type="ordered locus">MA_4234</name>
</gene>